<comment type="caution">
    <text evidence="8">The sequence shown here is derived from an EMBL/GenBank/DDBJ whole genome shotgun (WGS) entry which is preliminary data.</text>
</comment>
<dbReference type="EMBL" id="BMAT01007185">
    <property type="protein sequence ID" value="GFR59246.1"/>
    <property type="molecule type" value="Genomic_DNA"/>
</dbReference>
<dbReference type="SUPFAM" id="SSF53822">
    <property type="entry name" value="Periplasmic binding protein-like I"/>
    <property type="match status" value="1"/>
</dbReference>
<gene>
    <name evidence="8" type="ORF">ElyMa_003499900</name>
</gene>
<organism evidence="8 9">
    <name type="scientific">Elysia marginata</name>
    <dbReference type="NCBI Taxonomy" id="1093978"/>
    <lineage>
        <taxon>Eukaryota</taxon>
        <taxon>Metazoa</taxon>
        <taxon>Spiralia</taxon>
        <taxon>Lophotrochozoa</taxon>
        <taxon>Mollusca</taxon>
        <taxon>Gastropoda</taxon>
        <taxon>Heterobranchia</taxon>
        <taxon>Euthyneura</taxon>
        <taxon>Panpulmonata</taxon>
        <taxon>Sacoglossa</taxon>
        <taxon>Placobranchoidea</taxon>
        <taxon>Plakobranchidae</taxon>
        <taxon>Elysia</taxon>
    </lineage>
</organism>
<evidence type="ECO:0000256" key="3">
    <source>
        <dbReference type="ARBA" id="ARBA00022989"/>
    </source>
</evidence>
<keyword evidence="9" id="KW-1185">Reference proteome</keyword>
<evidence type="ECO:0000259" key="7">
    <source>
        <dbReference type="Pfam" id="PF01094"/>
    </source>
</evidence>
<evidence type="ECO:0000256" key="4">
    <source>
        <dbReference type="ARBA" id="ARBA00023136"/>
    </source>
</evidence>
<dbReference type="GO" id="GO:0004930">
    <property type="term" value="F:G protein-coupled receptor activity"/>
    <property type="evidence" value="ECO:0007669"/>
    <property type="project" value="InterPro"/>
</dbReference>
<evidence type="ECO:0000256" key="5">
    <source>
        <dbReference type="ARBA" id="ARBA00023170"/>
    </source>
</evidence>
<feature type="domain" description="Receptor ligand binding region" evidence="7">
    <location>
        <begin position="29"/>
        <end position="102"/>
    </location>
</feature>
<keyword evidence="6" id="KW-0325">Glycoprotein</keyword>
<sequence>MAAGSADGRFIRERDLLLNGMDERMGGCGIPQISYSSTSTDLSDKTRFEYFSRVVPPDKYQAKAMADTARALGWTYVNTLADAGTYGEKGIQAFVDSTKKNSAGYRFYTWVDMRKAWTNWFSMEISTRRLVVVGSELAAAGSRACLVCPGHL</sequence>
<dbReference type="PRINTS" id="PR00248">
    <property type="entry name" value="GPCRMGR"/>
</dbReference>
<dbReference type="Proteomes" id="UP000762676">
    <property type="component" value="Unassembled WGS sequence"/>
</dbReference>
<dbReference type="InterPro" id="IPR050726">
    <property type="entry name" value="mGluR"/>
</dbReference>
<dbReference type="InterPro" id="IPR001828">
    <property type="entry name" value="ANF_lig-bd_rcpt"/>
</dbReference>
<accession>A0AAV4EFG2</accession>
<comment type="subcellular location">
    <subcellularLocation>
        <location evidence="1">Membrane</location>
        <topology evidence="1">Multi-pass membrane protein</topology>
    </subcellularLocation>
</comment>
<dbReference type="GO" id="GO:0016020">
    <property type="term" value="C:membrane"/>
    <property type="evidence" value="ECO:0007669"/>
    <property type="project" value="UniProtKB-SubCell"/>
</dbReference>
<evidence type="ECO:0000256" key="2">
    <source>
        <dbReference type="ARBA" id="ARBA00022692"/>
    </source>
</evidence>
<evidence type="ECO:0000256" key="1">
    <source>
        <dbReference type="ARBA" id="ARBA00004141"/>
    </source>
</evidence>
<dbReference type="PANTHER" id="PTHR24060">
    <property type="entry name" value="METABOTROPIC GLUTAMATE RECEPTOR"/>
    <property type="match status" value="1"/>
</dbReference>
<keyword evidence="2" id="KW-0812">Transmembrane</keyword>
<dbReference type="InterPro" id="IPR028082">
    <property type="entry name" value="Peripla_BP_I"/>
</dbReference>
<dbReference type="InterPro" id="IPR000337">
    <property type="entry name" value="GPCR_3"/>
</dbReference>
<evidence type="ECO:0000256" key="6">
    <source>
        <dbReference type="ARBA" id="ARBA00023180"/>
    </source>
</evidence>
<dbReference type="Pfam" id="PF01094">
    <property type="entry name" value="ANF_receptor"/>
    <property type="match status" value="1"/>
</dbReference>
<name>A0AAV4EFG2_9GAST</name>
<keyword evidence="3" id="KW-1133">Transmembrane helix</keyword>
<keyword evidence="4" id="KW-0472">Membrane</keyword>
<keyword evidence="5 8" id="KW-0675">Receptor</keyword>
<evidence type="ECO:0000313" key="8">
    <source>
        <dbReference type="EMBL" id="GFR59246.1"/>
    </source>
</evidence>
<protein>
    <submittedName>
        <fullName evidence="8">Metabotropic glutamate receptor 6</fullName>
    </submittedName>
</protein>
<proteinExistence type="predicted"/>
<dbReference type="AlphaFoldDB" id="A0AAV4EFG2"/>
<evidence type="ECO:0000313" key="9">
    <source>
        <dbReference type="Proteomes" id="UP000762676"/>
    </source>
</evidence>
<dbReference type="Gene3D" id="3.40.50.2300">
    <property type="match status" value="2"/>
</dbReference>
<reference evidence="8 9" key="1">
    <citation type="journal article" date="2021" name="Elife">
        <title>Chloroplast acquisition without the gene transfer in kleptoplastic sea slugs, Plakobranchus ocellatus.</title>
        <authorList>
            <person name="Maeda T."/>
            <person name="Takahashi S."/>
            <person name="Yoshida T."/>
            <person name="Shimamura S."/>
            <person name="Takaki Y."/>
            <person name="Nagai Y."/>
            <person name="Toyoda A."/>
            <person name="Suzuki Y."/>
            <person name="Arimoto A."/>
            <person name="Ishii H."/>
            <person name="Satoh N."/>
            <person name="Nishiyama T."/>
            <person name="Hasebe M."/>
            <person name="Maruyama T."/>
            <person name="Minagawa J."/>
            <person name="Obokata J."/>
            <person name="Shigenobu S."/>
        </authorList>
    </citation>
    <scope>NUCLEOTIDE SEQUENCE [LARGE SCALE GENOMIC DNA]</scope>
</reference>